<keyword evidence="5" id="KW-0540">Nuclease</keyword>
<keyword evidence="5" id="KW-0255">Endonuclease</keyword>
<evidence type="ECO:0000313" key="6">
    <source>
        <dbReference type="Proteomes" id="UP000288215"/>
    </source>
</evidence>
<dbReference type="Proteomes" id="UP000288215">
    <property type="component" value="Unassembled WGS sequence"/>
</dbReference>
<sequence>MNALAYTNQELKSHAINTSEIALKYSGKCYAEVCARRIRSVLNKPFSSSDFNYIVKVASTFHDAGKAADHYQMQFEAQQNKKPSFSLHEIPSAIITKTFMEQKGNDYESILLASLAVLFHHTAMRPYRLQEDLLKSRNHTWSFSKFKADIDLLSEKVFGTKFSLQRIEKENAMAFMKWVGNVTRSANISRYAKLYCLVLNPVIYGDNIDAKSRGISKKRSKFVEELEETLDA</sequence>
<evidence type="ECO:0000259" key="4">
    <source>
        <dbReference type="PROSITE" id="PS51643"/>
    </source>
</evidence>
<dbReference type="Pfam" id="PF18019">
    <property type="entry name" value="Cas3_HD"/>
    <property type="match status" value="1"/>
</dbReference>
<name>A0A444L689_METS7</name>
<proteinExistence type="predicted"/>
<dbReference type="PROSITE" id="PS51643">
    <property type="entry name" value="HD_CAS3"/>
    <property type="match status" value="1"/>
</dbReference>
<dbReference type="GO" id="GO:0004519">
    <property type="term" value="F:endonuclease activity"/>
    <property type="evidence" value="ECO:0007669"/>
    <property type="project" value="UniProtKB-KW"/>
</dbReference>
<evidence type="ECO:0000256" key="2">
    <source>
        <dbReference type="ARBA" id="ARBA00022801"/>
    </source>
</evidence>
<keyword evidence="2" id="KW-0378">Hydrolase</keyword>
<evidence type="ECO:0000256" key="3">
    <source>
        <dbReference type="ARBA" id="ARBA00023118"/>
    </source>
</evidence>
<dbReference type="GO" id="GO:0051607">
    <property type="term" value="P:defense response to virus"/>
    <property type="evidence" value="ECO:0007669"/>
    <property type="project" value="UniProtKB-KW"/>
</dbReference>
<dbReference type="EMBL" id="RXGA01000003">
    <property type="protein sequence ID" value="RWX73073.1"/>
    <property type="molecule type" value="Genomic_DNA"/>
</dbReference>
<dbReference type="InterPro" id="IPR038257">
    <property type="entry name" value="CRISPR-assoc_Cas3_HD_sf"/>
</dbReference>
<organism evidence="5 6">
    <name type="scientific">Methanosuratincola subterraneus</name>
    <dbReference type="NCBI Taxonomy" id="2593994"/>
    <lineage>
        <taxon>Archaea</taxon>
        <taxon>Thermoproteota</taxon>
        <taxon>Methanosuratincolia</taxon>
        <taxon>Candidatus Methanomethylicales</taxon>
        <taxon>Candidatus Methanomethylicaceae</taxon>
        <taxon>Candidatus Methanosuratincola (ex Vanwonterghem et al. 2016)</taxon>
    </lineage>
</organism>
<feature type="domain" description="HD Cas3-type" evidence="4">
    <location>
        <begin position="4"/>
        <end position="191"/>
    </location>
</feature>
<dbReference type="AlphaFoldDB" id="A0A444L689"/>
<accession>A0A444L689</accession>
<dbReference type="NCBIfam" id="TIGR01596">
    <property type="entry name" value="cas3_HD"/>
    <property type="match status" value="1"/>
</dbReference>
<gene>
    <name evidence="5" type="ORF">Metus_1047</name>
</gene>
<dbReference type="GO" id="GO:0046872">
    <property type="term" value="F:metal ion binding"/>
    <property type="evidence" value="ECO:0007669"/>
    <property type="project" value="UniProtKB-KW"/>
</dbReference>
<evidence type="ECO:0000313" key="5">
    <source>
        <dbReference type="EMBL" id="RWX73073.1"/>
    </source>
</evidence>
<dbReference type="InterPro" id="IPR006483">
    <property type="entry name" value="CRISPR-assoc_Cas3_HD"/>
</dbReference>
<dbReference type="SUPFAM" id="SSF109604">
    <property type="entry name" value="HD-domain/PDEase-like"/>
    <property type="match status" value="1"/>
</dbReference>
<protein>
    <submittedName>
        <fullName evidence="5">CRISPR-associated endonuclease Cas3</fullName>
    </submittedName>
</protein>
<evidence type="ECO:0000256" key="1">
    <source>
        <dbReference type="ARBA" id="ARBA00022723"/>
    </source>
</evidence>
<keyword evidence="3" id="KW-0051">Antiviral defense</keyword>
<keyword evidence="1" id="KW-0479">Metal-binding</keyword>
<dbReference type="Gene3D" id="1.10.3210.30">
    <property type="match status" value="1"/>
</dbReference>
<reference evidence="5 6" key="1">
    <citation type="submission" date="2018-12" db="EMBL/GenBank/DDBJ databases">
        <title>The complete genome of the methanogenic archaea of the candidate phylum Verstraetearchaeota, obtained from the metagenome of underground thermal water.</title>
        <authorList>
            <person name="Kadnikov V.V."/>
            <person name="Mardanov A.V."/>
            <person name="Beletsky A.V."/>
            <person name="Karnachuk O.V."/>
            <person name="Ravin N.V."/>
        </authorList>
    </citation>
    <scope>NUCLEOTIDE SEQUENCE [LARGE SCALE GENOMIC DNA]</scope>
    <source>
        <strain evidence="5">Ch88</strain>
    </source>
</reference>
<comment type="caution">
    <text evidence="5">The sequence shown here is derived from an EMBL/GenBank/DDBJ whole genome shotgun (WGS) entry which is preliminary data.</text>
</comment>
<dbReference type="GO" id="GO:0016787">
    <property type="term" value="F:hydrolase activity"/>
    <property type="evidence" value="ECO:0007669"/>
    <property type="project" value="UniProtKB-KW"/>
</dbReference>